<evidence type="ECO:0000259" key="2">
    <source>
        <dbReference type="PROSITE" id="PS50025"/>
    </source>
</evidence>
<dbReference type="Proteomes" id="UP000606786">
    <property type="component" value="Unassembled WGS sequence"/>
</dbReference>
<dbReference type="AlphaFoldDB" id="A0A811VGX6"/>
<feature type="domain" description="Laminin G" evidence="2">
    <location>
        <begin position="1"/>
        <end position="103"/>
    </location>
</feature>
<dbReference type="EMBL" id="CAJHJT010000056">
    <property type="protein sequence ID" value="CAD7014666.1"/>
    <property type="molecule type" value="Genomic_DNA"/>
</dbReference>
<dbReference type="PROSITE" id="PS50025">
    <property type="entry name" value="LAM_G_DOMAIN"/>
    <property type="match status" value="1"/>
</dbReference>
<dbReference type="SUPFAM" id="SSF49899">
    <property type="entry name" value="Concanavalin A-like lectins/glucanases"/>
    <property type="match status" value="1"/>
</dbReference>
<dbReference type="Pfam" id="PF02210">
    <property type="entry name" value="Laminin_G_2"/>
    <property type="match status" value="1"/>
</dbReference>
<dbReference type="CDD" id="cd00110">
    <property type="entry name" value="LamG"/>
    <property type="match status" value="1"/>
</dbReference>
<reference evidence="3" key="1">
    <citation type="submission" date="2020-11" db="EMBL/GenBank/DDBJ databases">
        <authorList>
            <person name="Whitehead M."/>
        </authorList>
    </citation>
    <scope>NUCLEOTIDE SEQUENCE</scope>
    <source>
        <strain evidence="3">EGII</strain>
    </source>
</reference>
<evidence type="ECO:0000313" key="4">
    <source>
        <dbReference type="Proteomes" id="UP000606786"/>
    </source>
</evidence>
<comment type="caution">
    <text evidence="1">Lacks conserved residue(s) required for the propagation of feature annotation.</text>
</comment>
<dbReference type="InterPro" id="IPR013320">
    <property type="entry name" value="ConA-like_dom_sf"/>
</dbReference>
<proteinExistence type="predicted"/>
<dbReference type="InterPro" id="IPR001791">
    <property type="entry name" value="Laminin_G"/>
</dbReference>
<dbReference type="Gene3D" id="2.60.120.200">
    <property type="match status" value="1"/>
</dbReference>
<evidence type="ECO:0000256" key="1">
    <source>
        <dbReference type="PROSITE-ProRule" id="PRU00122"/>
    </source>
</evidence>
<dbReference type="PANTHER" id="PTHR15036:SF85">
    <property type="entry name" value="SP2353, ISOFORM A"/>
    <property type="match status" value="1"/>
</dbReference>
<organism evidence="3 4">
    <name type="scientific">Ceratitis capitata</name>
    <name type="common">Mediterranean fruit fly</name>
    <name type="synonym">Tephritis capitata</name>
    <dbReference type="NCBI Taxonomy" id="7213"/>
    <lineage>
        <taxon>Eukaryota</taxon>
        <taxon>Metazoa</taxon>
        <taxon>Ecdysozoa</taxon>
        <taxon>Arthropoda</taxon>
        <taxon>Hexapoda</taxon>
        <taxon>Insecta</taxon>
        <taxon>Pterygota</taxon>
        <taxon>Neoptera</taxon>
        <taxon>Endopterygota</taxon>
        <taxon>Diptera</taxon>
        <taxon>Brachycera</taxon>
        <taxon>Muscomorpha</taxon>
        <taxon>Tephritoidea</taxon>
        <taxon>Tephritidae</taxon>
        <taxon>Ceratitis</taxon>
        <taxon>Ceratitis</taxon>
    </lineage>
</organism>
<comment type="caution">
    <text evidence="3">The sequence shown here is derived from an EMBL/GenBank/DDBJ whole genome shotgun (WGS) entry which is preliminary data.</text>
</comment>
<evidence type="ECO:0000313" key="3">
    <source>
        <dbReference type="EMBL" id="CAD7014666.1"/>
    </source>
</evidence>
<keyword evidence="4" id="KW-1185">Reference proteome</keyword>
<dbReference type="InterPro" id="IPR050372">
    <property type="entry name" value="Neurexin-related_CASP"/>
</dbReference>
<protein>
    <submittedName>
        <fullName evidence="3">(Mediterranean fruit fly) hypothetical protein</fullName>
    </submittedName>
</protein>
<sequence length="103" mass="11828">MSQVISYNIDLNLRIKTHSENGVILWTGRQGATEENADFLSLGIENGHLHFRYDLGSGEVDIKFNTSRVSDGLWHRVRAFRDSQPAIWKLTAEKHQLEKHLVN</sequence>
<gene>
    <name evidence="3" type="ORF">CCAP1982_LOCUS22654</name>
</gene>
<accession>A0A811VGX6</accession>
<dbReference type="GO" id="GO:0016020">
    <property type="term" value="C:membrane"/>
    <property type="evidence" value="ECO:0007669"/>
    <property type="project" value="UniProtKB-SubCell"/>
</dbReference>
<dbReference type="PANTHER" id="PTHR15036">
    <property type="entry name" value="PIKACHURIN-LIKE PROTEIN"/>
    <property type="match status" value="1"/>
</dbReference>
<dbReference type="OrthoDB" id="10014052at2759"/>
<name>A0A811VGX6_CERCA</name>